<evidence type="ECO:0000313" key="2">
    <source>
        <dbReference type="Proteomes" id="UP000005631"/>
    </source>
</evidence>
<dbReference type="Gene3D" id="3.40.50.720">
    <property type="entry name" value="NAD(P)-binding Rossmann-like Domain"/>
    <property type="match status" value="1"/>
</dbReference>
<proteinExistence type="predicted"/>
<accession>G8R582</accession>
<dbReference type="eggNOG" id="COG1028">
    <property type="taxonomic scope" value="Bacteria"/>
</dbReference>
<name>G8R582_OWEHD</name>
<dbReference type="InterPro" id="IPR002347">
    <property type="entry name" value="SDR_fam"/>
</dbReference>
<dbReference type="AlphaFoldDB" id="G8R582"/>
<dbReference type="Proteomes" id="UP000005631">
    <property type="component" value="Chromosome"/>
</dbReference>
<reference evidence="1 2" key="1">
    <citation type="journal article" date="2012" name="Stand. Genomic Sci.">
        <title>Genome sequence of the orange-pigmented seawater bacterium Owenweeksia hongkongensis type strain (UST20020801(T)).</title>
        <authorList>
            <person name="Riedel T."/>
            <person name="Held B."/>
            <person name="Nolan M."/>
            <person name="Lucas S."/>
            <person name="Lapidus A."/>
            <person name="Tice H."/>
            <person name="Del Rio T.G."/>
            <person name="Cheng J.F."/>
            <person name="Han C."/>
            <person name="Tapia R."/>
            <person name="Goodwin L.A."/>
            <person name="Pitluck S."/>
            <person name="Liolios K."/>
            <person name="Mavromatis K."/>
            <person name="Pagani I."/>
            <person name="Ivanova N."/>
            <person name="Mikhailova N."/>
            <person name="Pati A."/>
            <person name="Chen A."/>
            <person name="Palaniappan K."/>
            <person name="Rohde M."/>
            <person name="Tindall B.J."/>
            <person name="Detter J.C."/>
            <person name="Goker M."/>
            <person name="Woyke T."/>
            <person name="Bristow J."/>
            <person name="Eisen J.A."/>
            <person name="Markowitz V."/>
            <person name="Hugenholtz P."/>
            <person name="Klenk H.P."/>
            <person name="Kyrpides N.C."/>
        </authorList>
    </citation>
    <scope>NUCLEOTIDE SEQUENCE</scope>
    <source>
        <strain evidence="2">DSM 17368 / JCM 12287 / NRRL B-23963</strain>
    </source>
</reference>
<gene>
    <name evidence="1" type="ordered locus">Oweho_1121</name>
</gene>
<dbReference type="GO" id="GO:0016491">
    <property type="term" value="F:oxidoreductase activity"/>
    <property type="evidence" value="ECO:0007669"/>
    <property type="project" value="TreeGrafter"/>
</dbReference>
<dbReference type="HOGENOM" id="CLU_010194_2_9_10"/>
<sequence>MTNRNNKSVAITGAASGLGKQISLQMAQKGYDVFGTALSQKEIDAFIEAGKPDNIFLTITDITKEQEVNMWVNEVSSSIRDTGLHILINNAGVLTPGPMELIPLNDIRKEFGVNVFGSIAVTHAFLPLLRKAKGRILQIGSMSGFFPIPFNGPSSASKATLEALADVYRIELLPFGVDYTLVLPGSMLTDGPEKTAAQLQAIAENMTTEQSALYGAQFGKFSKSFNAGQAAGISAIEAAEKVVEIAETNPAPSRATVGQDAENAMKIIHTKTDQELDQMKIKTLGLN</sequence>
<keyword evidence="2" id="KW-1185">Reference proteome</keyword>
<evidence type="ECO:0000313" key="1">
    <source>
        <dbReference type="EMBL" id="AEV32127.1"/>
    </source>
</evidence>
<evidence type="ECO:0008006" key="3">
    <source>
        <dbReference type="Google" id="ProtNLM"/>
    </source>
</evidence>
<dbReference type="Pfam" id="PF00106">
    <property type="entry name" value="adh_short"/>
    <property type="match status" value="1"/>
</dbReference>
<dbReference type="KEGG" id="oho:Oweho_1121"/>
<dbReference type="EMBL" id="CP003156">
    <property type="protein sequence ID" value="AEV32127.1"/>
    <property type="molecule type" value="Genomic_DNA"/>
</dbReference>
<dbReference type="PRINTS" id="PR00081">
    <property type="entry name" value="GDHRDH"/>
</dbReference>
<dbReference type="PANTHER" id="PTHR43313:SF1">
    <property type="entry name" value="3BETA-HYDROXYSTEROID DEHYDROGENASE DHS-16"/>
    <property type="match status" value="1"/>
</dbReference>
<dbReference type="RefSeq" id="WP_014201487.1">
    <property type="nucleotide sequence ID" value="NC_016599.1"/>
</dbReference>
<protein>
    <recommendedName>
        <fullName evidence="3">Short-chain alcohol dehydrogenase</fullName>
    </recommendedName>
</protein>
<dbReference type="InterPro" id="IPR036291">
    <property type="entry name" value="NAD(P)-bd_dom_sf"/>
</dbReference>
<dbReference type="GO" id="GO:0008202">
    <property type="term" value="P:steroid metabolic process"/>
    <property type="evidence" value="ECO:0007669"/>
    <property type="project" value="TreeGrafter"/>
</dbReference>
<dbReference type="PANTHER" id="PTHR43313">
    <property type="entry name" value="SHORT-CHAIN DEHYDROGENASE/REDUCTASE FAMILY 9C"/>
    <property type="match status" value="1"/>
</dbReference>
<dbReference type="SUPFAM" id="SSF51735">
    <property type="entry name" value="NAD(P)-binding Rossmann-fold domains"/>
    <property type="match status" value="1"/>
</dbReference>
<organism evidence="1 2">
    <name type="scientific">Owenweeksia hongkongensis (strain DSM 17368 / CIP 108786 / JCM 12287 / NRRL B-23963 / UST20020801)</name>
    <dbReference type="NCBI Taxonomy" id="926562"/>
    <lineage>
        <taxon>Bacteria</taxon>
        <taxon>Pseudomonadati</taxon>
        <taxon>Bacteroidota</taxon>
        <taxon>Flavobacteriia</taxon>
        <taxon>Flavobacteriales</taxon>
        <taxon>Owenweeksiaceae</taxon>
        <taxon>Owenweeksia</taxon>
    </lineage>
</organism>
<dbReference type="STRING" id="926562.Oweho_1121"/>
<dbReference type="OrthoDB" id="822355at2"/>